<name>A0A2N3NHJ4_9PEZI</name>
<evidence type="ECO:0000256" key="6">
    <source>
        <dbReference type="SAM" id="MobiDB-lite"/>
    </source>
</evidence>
<evidence type="ECO:0000256" key="1">
    <source>
        <dbReference type="ARBA" id="ARBA00022723"/>
    </source>
</evidence>
<keyword evidence="3" id="KW-0862">Zinc</keyword>
<dbReference type="SUPFAM" id="SSF57903">
    <property type="entry name" value="FYVE/PHD zinc finger"/>
    <property type="match status" value="1"/>
</dbReference>
<feature type="region of interest" description="Disordered" evidence="6">
    <location>
        <begin position="442"/>
        <end position="751"/>
    </location>
</feature>
<dbReference type="InParanoid" id="A0A2N3NHJ4"/>
<feature type="compositionally biased region" description="Low complexity" evidence="6">
    <location>
        <begin position="737"/>
        <end position="748"/>
    </location>
</feature>
<feature type="compositionally biased region" description="Polar residues" evidence="6">
    <location>
        <begin position="541"/>
        <end position="564"/>
    </location>
</feature>
<feature type="compositionally biased region" description="Acidic residues" evidence="6">
    <location>
        <begin position="636"/>
        <end position="646"/>
    </location>
</feature>
<feature type="compositionally biased region" description="Polar residues" evidence="6">
    <location>
        <begin position="363"/>
        <end position="397"/>
    </location>
</feature>
<keyword evidence="4" id="KW-0156">Chromatin regulator</keyword>
<dbReference type="Pfam" id="PF20826">
    <property type="entry name" value="PHD_5"/>
    <property type="match status" value="1"/>
</dbReference>
<feature type="compositionally biased region" description="Basic and acidic residues" evidence="6">
    <location>
        <begin position="619"/>
        <end position="631"/>
    </location>
</feature>
<feature type="region of interest" description="Disordered" evidence="6">
    <location>
        <begin position="363"/>
        <end position="414"/>
    </location>
</feature>
<comment type="caution">
    <text evidence="8">The sequence shown here is derived from an EMBL/GenBank/DDBJ whole genome shotgun (WGS) entry which is preliminary data.</text>
</comment>
<evidence type="ECO:0000313" key="9">
    <source>
        <dbReference type="Proteomes" id="UP000233524"/>
    </source>
</evidence>
<dbReference type="EMBL" id="NLAX01000004">
    <property type="protein sequence ID" value="PKS11898.1"/>
    <property type="molecule type" value="Genomic_DNA"/>
</dbReference>
<dbReference type="PROSITE" id="PS01359">
    <property type="entry name" value="ZF_PHD_1"/>
    <property type="match status" value="1"/>
</dbReference>
<keyword evidence="9" id="KW-1185">Reference proteome</keyword>
<protein>
    <recommendedName>
        <fullName evidence="7">PHD-type domain-containing protein</fullName>
    </recommendedName>
</protein>
<dbReference type="InterPro" id="IPR019786">
    <property type="entry name" value="Zinc_finger_PHD-type_CS"/>
</dbReference>
<dbReference type="AlphaFoldDB" id="A0A2N3NHJ4"/>
<feature type="region of interest" description="Disordered" evidence="6">
    <location>
        <begin position="225"/>
        <end position="259"/>
    </location>
</feature>
<evidence type="ECO:0000313" key="8">
    <source>
        <dbReference type="EMBL" id="PKS11898.1"/>
    </source>
</evidence>
<evidence type="ECO:0000256" key="2">
    <source>
        <dbReference type="ARBA" id="ARBA00022771"/>
    </source>
</evidence>
<dbReference type="InterPro" id="IPR013083">
    <property type="entry name" value="Znf_RING/FYVE/PHD"/>
</dbReference>
<feature type="compositionally biased region" description="Basic and acidic residues" evidence="6">
    <location>
        <begin position="706"/>
        <end position="732"/>
    </location>
</feature>
<dbReference type="STRING" id="41688.A0A2N3NHJ4"/>
<dbReference type="InterPro" id="IPR019787">
    <property type="entry name" value="Znf_PHD-finger"/>
</dbReference>
<evidence type="ECO:0000256" key="3">
    <source>
        <dbReference type="ARBA" id="ARBA00022833"/>
    </source>
</evidence>
<evidence type="ECO:0000256" key="4">
    <source>
        <dbReference type="ARBA" id="ARBA00022853"/>
    </source>
</evidence>
<dbReference type="PANTHER" id="PTHR46462">
    <property type="entry name" value="UPSET, ISOFORM A"/>
    <property type="match status" value="1"/>
</dbReference>
<dbReference type="OrthoDB" id="419183at2759"/>
<reference evidence="8 9" key="1">
    <citation type="journal article" date="2017" name="G3 (Bethesda)">
        <title>First Draft Genome Sequence of the Pathogenic Fungus Lomentospora prolificans (Formerly Scedosporium prolificans).</title>
        <authorList>
            <person name="Luo R."/>
            <person name="Zimin A."/>
            <person name="Workman R."/>
            <person name="Fan Y."/>
            <person name="Pertea G."/>
            <person name="Grossman N."/>
            <person name="Wear M.P."/>
            <person name="Jia B."/>
            <person name="Miller H."/>
            <person name="Casadevall A."/>
            <person name="Timp W."/>
            <person name="Zhang S.X."/>
            <person name="Salzberg S.L."/>
        </authorList>
    </citation>
    <scope>NUCLEOTIDE SEQUENCE [LARGE SCALE GENOMIC DNA]</scope>
    <source>
        <strain evidence="8 9">JHH-5317</strain>
    </source>
</reference>
<dbReference type="SMART" id="SM00249">
    <property type="entry name" value="PHD"/>
    <property type="match status" value="1"/>
</dbReference>
<dbReference type="InterPro" id="IPR001965">
    <property type="entry name" value="Znf_PHD"/>
</dbReference>
<keyword evidence="2 5" id="KW-0863">Zinc-finger</keyword>
<evidence type="ECO:0000256" key="5">
    <source>
        <dbReference type="PROSITE-ProRule" id="PRU00146"/>
    </source>
</evidence>
<dbReference type="Gene3D" id="3.30.40.10">
    <property type="entry name" value="Zinc/RING finger domain, C3HC4 (zinc finger)"/>
    <property type="match status" value="1"/>
</dbReference>
<evidence type="ECO:0000259" key="7">
    <source>
        <dbReference type="PROSITE" id="PS50016"/>
    </source>
</evidence>
<feature type="region of interest" description="Disordered" evidence="6">
    <location>
        <begin position="111"/>
        <end position="145"/>
    </location>
</feature>
<feature type="region of interest" description="Disordered" evidence="6">
    <location>
        <begin position="39"/>
        <end position="83"/>
    </location>
</feature>
<dbReference type="PROSITE" id="PS50016">
    <property type="entry name" value="ZF_PHD_2"/>
    <property type="match status" value="1"/>
</dbReference>
<feature type="compositionally biased region" description="Basic and acidic residues" evidence="6">
    <location>
        <begin position="496"/>
        <end position="505"/>
    </location>
</feature>
<dbReference type="Proteomes" id="UP000233524">
    <property type="component" value="Unassembled WGS sequence"/>
</dbReference>
<dbReference type="InterPro" id="IPR011011">
    <property type="entry name" value="Znf_FYVE_PHD"/>
</dbReference>
<dbReference type="GO" id="GO:0008270">
    <property type="term" value="F:zinc ion binding"/>
    <property type="evidence" value="ECO:0007669"/>
    <property type="project" value="UniProtKB-KW"/>
</dbReference>
<feature type="compositionally biased region" description="Polar residues" evidence="6">
    <location>
        <begin position="450"/>
        <end position="470"/>
    </location>
</feature>
<dbReference type="VEuPathDB" id="FungiDB:jhhlp_001192"/>
<gene>
    <name evidence="8" type="ORF">jhhlp_001192</name>
</gene>
<accession>A0A2N3NHJ4</accession>
<proteinExistence type="predicted"/>
<dbReference type="GO" id="GO:0006325">
    <property type="term" value="P:chromatin organization"/>
    <property type="evidence" value="ECO:0007669"/>
    <property type="project" value="UniProtKB-KW"/>
</dbReference>
<feature type="region of interest" description="Disordered" evidence="6">
    <location>
        <begin position="857"/>
        <end position="878"/>
    </location>
</feature>
<dbReference type="PANTHER" id="PTHR46462:SF3">
    <property type="entry name" value="UPSET, ISOFORM A"/>
    <property type="match status" value="1"/>
</dbReference>
<feature type="compositionally biased region" description="Polar residues" evidence="6">
    <location>
        <begin position="230"/>
        <end position="246"/>
    </location>
</feature>
<feature type="domain" description="PHD-type" evidence="7">
    <location>
        <begin position="780"/>
        <end position="832"/>
    </location>
</feature>
<sequence>MSGDQLAARRRNLHFHVLPGIPVSAVILLLTLGPPSFSFGDPNAQPPTPRQTPTSIAFPSPDFETPKQFQKTPFDDEHPRSSSWTPRFAQDISVYNSSGPANAHRHFTAYTPISTTGTPSTSSSNSSNSVTSTNSTTTAAATKPATRPRIPSILLNRPLSAGDIAAHIASHATHFSPNPNLPTVDPSFRLPSSPLPLSSISREWSPELDDNDNQFQERARKKLRRGTITARPNSASCQQQHPSQTATPPPSARKADRKLAADCTATTMQDDQGYGQQDFLGTATTPQQHHGDLTAAFAASGHDIFGYPMSAPAGAPASFWDPSVSMTAMDLDFAAQAAASGILFQTPTQAHRGLEPYDWNSNAALFQDNTPTGPTANNTRSNEIPQSSNQENVQPSSKKGRALAPKPSASSAEIPVTSELAGAYSMAGAENPFTLSPSGGVDPGLLFSRPPSSSMDASFNPVSQPESSAPTLADPAPVAPSSAGPDPLQRSFSYKEPTRRGRREPASSPIKPTNPRAGLQRSFSESRGKRQLPALAPATMRQASQGSSSGMTSARPSSSRQSGRISPLKLHHRLTSLSSIPESNRPRTRTSVKFTIDARGRAHAETTTVIDEPSPIRRTSRDSGSSRRDRFLAQSESDDSATDDEPIIIPSRNASFALPDPRKPVGSIFSSNSSSRKKKSARVRASFSFDGRGMSPGEESEAETVLDSRSDREGSAGDAASELRKVVEDRQSKRVASQRAQRLASSSSKGGFEWGGASLLSPTQLTDTIPTPSTGGRRFVIRCICHRNDQGGATDTFMVQCEACEMWLHGRCINITRREMPPVYICAFCANTPNMRGGRLRDTGRAGGGNVVMGGGMPASGHGHGTSPLAHKSFKSFR</sequence>
<organism evidence="8 9">
    <name type="scientific">Lomentospora prolificans</name>
    <dbReference type="NCBI Taxonomy" id="41688"/>
    <lineage>
        <taxon>Eukaryota</taxon>
        <taxon>Fungi</taxon>
        <taxon>Dikarya</taxon>
        <taxon>Ascomycota</taxon>
        <taxon>Pezizomycotina</taxon>
        <taxon>Sordariomycetes</taxon>
        <taxon>Hypocreomycetidae</taxon>
        <taxon>Microascales</taxon>
        <taxon>Microascaceae</taxon>
        <taxon>Lomentospora</taxon>
    </lineage>
</organism>
<keyword evidence="1" id="KW-0479">Metal-binding</keyword>